<protein>
    <submittedName>
        <fullName evidence="2">Uncharacterized protein</fullName>
    </submittedName>
</protein>
<dbReference type="OrthoDB" id="10368717at2759"/>
<name>A0A0N1P1F7_9EURO</name>
<keyword evidence="3" id="KW-1185">Reference proteome</keyword>
<dbReference type="RefSeq" id="XP_018000570.1">
    <property type="nucleotide sequence ID" value="XM_018148118.1"/>
</dbReference>
<dbReference type="EMBL" id="LFJN01000012">
    <property type="protein sequence ID" value="KPI40607.1"/>
    <property type="molecule type" value="Genomic_DNA"/>
</dbReference>
<reference evidence="2 3" key="1">
    <citation type="submission" date="2015-06" db="EMBL/GenBank/DDBJ databases">
        <title>Draft genome of the ant-associated black yeast Phialophora attae CBS 131958.</title>
        <authorList>
            <person name="Moreno L.F."/>
            <person name="Stielow B.J."/>
            <person name="de Hoog S."/>
            <person name="Vicente V.A."/>
            <person name="Weiss V.A."/>
            <person name="de Vries M."/>
            <person name="Cruz L.M."/>
            <person name="Souza E.M."/>
        </authorList>
    </citation>
    <scope>NUCLEOTIDE SEQUENCE [LARGE SCALE GENOMIC DNA]</scope>
    <source>
        <strain evidence="2 3">CBS 131958</strain>
    </source>
</reference>
<evidence type="ECO:0000313" key="2">
    <source>
        <dbReference type="EMBL" id="KPI40607.1"/>
    </source>
</evidence>
<evidence type="ECO:0000256" key="1">
    <source>
        <dbReference type="SAM" id="MobiDB-lite"/>
    </source>
</evidence>
<dbReference type="AlphaFoldDB" id="A0A0N1P1F7"/>
<sequence>MSSPLPYSMIFIATTRNKSYINMNATRKSSLIEINVLARSARVKMVQECRRPDMDLRHVVGHANFLDHLKNVTLQAHLEIIQEKPTPKKQPEPEIVYESVECEEDDDMAMAFESTPYSSSQSVITVEEPDSDDSNSDNSDSDEEFSPLTRSKPIAIPQSKVSVTAVEVC</sequence>
<feature type="region of interest" description="Disordered" evidence="1">
    <location>
        <begin position="114"/>
        <end position="153"/>
    </location>
</feature>
<dbReference type="Proteomes" id="UP000038010">
    <property type="component" value="Unassembled WGS sequence"/>
</dbReference>
<feature type="compositionally biased region" description="Acidic residues" evidence="1">
    <location>
        <begin position="127"/>
        <end position="145"/>
    </location>
</feature>
<proteinExistence type="predicted"/>
<dbReference type="GeneID" id="28739998"/>
<feature type="compositionally biased region" description="Polar residues" evidence="1">
    <location>
        <begin position="115"/>
        <end position="124"/>
    </location>
</feature>
<gene>
    <name evidence="2" type="ORF">AB675_7729</name>
</gene>
<organism evidence="2 3">
    <name type="scientific">Cyphellophora attinorum</name>
    <dbReference type="NCBI Taxonomy" id="1664694"/>
    <lineage>
        <taxon>Eukaryota</taxon>
        <taxon>Fungi</taxon>
        <taxon>Dikarya</taxon>
        <taxon>Ascomycota</taxon>
        <taxon>Pezizomycotina</taxon>
        <taxon>Eurotiomycetes</taxon>
        <taxon>Chaetothyriomycetidae</taxon>
        <taxon>Chaetothyriales</taxon>
        <taxon>Cyphellophoraceae</taxon>
        <taxon>Cyphellophora</taxon>
    </lineage>
</organism>
<dbReference type="VEuPathDB" id="FungiDB:AB675_7729"/>
<accession>A0A0N1P1F7</accession>
<evidence type="ECO:0000313" key="3">
    <source>
        <dbReference type="Proteomes" id="UP000038010"/>
    </source>
</evidence>
<comment type="caution">
    <text evidence="2">The sequence shown here is derived from an EMBL/GenBank/DDBJ whole genome shotgun (WGS) entry which is preliminary data.</text>
</comment>